<gene>
    <name evidence="1" type="ORF">OCBIM_22034005mg</name>
</gene>
<proteinExistence type="predicted"/>
<reference evidence="1" key="1">
    <citation type="submission" date="2015-07" db="EMBL/GenBank/DDBJ databases">
        <title>MeaNS - Measles Nucleotide Surveillance Program.</title>
        <authorList>
            <person name="Tran T."/>
            <person name="Druce J."/>
        </authorList>
    </citation>
    <scope>NUCLEOTIDE SEQUENCE</scope>
    <source>
        <strain evidence="1">UCB-OBI-ISO-001</strain>
        <tissue evidence="1">Gonad</tissue>
    </source>
</reference>
<name>A0A0L8GG09_OCTBM</name>
<dbReference type="EMBL" id="KQ421943">
    <property type="protein sequence ID" value="KOF75941.1"/>
    <property type="molecule type" value="Genomic_DNA"/>
</dbReference>
<protein>
    <submittedName>
        <fullName evidence="1">Uncharacterized protein</fullName>
    </submittedName>
</protein>
<accession>A0A0L8GG09</accession>
<organism evidence="1">
    <name type="scientific">Octopus bimaculoides</name>
    <name type="common">California two-spotted octopus</name>
    <dbReference type="NCBI Taxonomy" id="37653"/>
    <lineage>
        <taxon>Eukaryota</taxon>
        <taxon>Metazoa</taxon>
        <taxon>Spiralia</taxon>
        <taxon>Lophotrochozoa</taxon>
        <taxon>Mollusca</taxon>
        <taxon>Cephalopoda</taxon>
        <taxon>Coleoidea</taxon>
        <taxon>Octopodiformes</taxon>
        <taxon>Octopoda</taxon>
        <taxon>Incirrata</taxon>
        <taxon>Octopodidae</taxon>
        <taxon>Octopus</taxon>
    </lineage>
</organism>
<evidence type="ECO:0000313" key="1">
    <source>
        <dbReference type="EMBL" id="KOF75941.1"/>
    </source>
</evidence>
<dbReference type="AlphaFoldDB" id="A0A0L8GG09"/>
<sequence length="56" mass="6703">MYRTIHNRQLFGVMLLTTVLLKNDLLFLMMLEQIVQQMLYLYMFVNALKHASVKIN</sequence>